<protein>
    <submittedName>
        <fullName evidence="1">Uncharacterized protein</fullName>
    </submittedName>
</protein>
<proteinExistence type="predicted"/>
<dbReference type="EMBL" id="AP025739">
    <property type="protein sequence ID" value="BDI31579.1"/>
    <property type="molecule type" value="Genomic_DNA"/>
</dbReference>
<gene>
    <name evidence="1" type="ORF">CCAX7_36300</name>
</gene>
<keyword evidence="2" id="KW-1185">Reference proteome</keyword>
<evidence type="ECO:0000313" key="1">
    <source>
        <dbReference type="EMBL" id="BDI31579.1"/>
    </source>
</evidence>
<sequence>MLWPDLIKPYLRNNQGRICPSDAQAKIVSYGLNELGIENDLKPDHPDACTLPALDGPHGSPISGVLVDTANARPSARYFGRANTAFMDGHVEALWLEQFYSVQMPPDK</sequence>
<dbReference type="KEGG" id="ccot:CCAX7_36300"/>
<name>A0A402D6Z5_9BACT</name>
<evidence type="ECO:0000313" key="2">
    <source>
        <dbReference type="Proteomes" id="UP000287394"/>
    </source>
</evidence>
<organism evidence="1 2">
    <name type="scientific">Capsulimonas corticalis</name>
    <dbReference type="NCBI Taxonomy" id="2219043"/>
    <lineage>
        <taxon>Bacteria</taxon>
        <taxon>Bacillati</taxon>
        <taxon>Armatimonadota</taxon>
        <taxon>Armatimonadia</taxon>
        <taxon>Capsulimonadales</taxon>
        <taxon>Capsulimonadaceae</taxon>
        <taxon>Capsulimonas</taxon>
    </lineage>
</organism>
<reference evidence="1 2" key="1">
    <citation type="journal article" date="2019" name="Int. J. Syst. Evol. Microbiol.">
        <title>Capsulimonas corticalis gen. nov., sp. nov., an aerobic capsulated bacterium, of a novel bacterial order, Capsulimonadales ord. nov., of the class Armatimonadia of the phylum Armatimonadetes.</title>
        <authorList>
            <person name="Li J."/>
            <person name="Kudo C."/>
            <person name="Tonouchi A."/>
        </authorList>
    </citation>
    <scope>NUCLEOTIDE SEQUENCE [LARGE SCALE GENOMIC DNA]</scope>
    <source>
        <strain evidence="1 2">AX-7</strain>
    </source>
</reference>
<dbReference type="AlphaFoldDB" id="A0A402D6Z5"/>
<dbReference type="Proteomes" id="UP000287394">
    <property type="component" value="Chromosome"/>
</dbReference>
<accession>A0A402D6Z5</accession>